<dbReference type="RefSeq" id="WP_267563568.1">
    <property type="nucleotide sequence ID" value="NZ_JAPNTZ010000005.1"/>
</dbReference>
<keyword evidence="3" id="KW-1185">Reference proteome</keyword>
<keyword evidence="1" id="KW-0812">Transmembrane</keyword>
<sequence length="231" mass="26151">MRRTLIWLSGLFLVLLVLEAALLWRASARIDVGAELAKGLMPLCAAVLVTGIITYTLNQRNFERTREAEKMRILTGALQDLKAGFERASIARHLLAAHPTGKRFEEQMRTLAEARALLQRMQRERFVLHDDIEQRVDEMLHYLADLALEFRARYPAIIASTVLEEKLLAELRSGGQADITEAHLTRGNQFPLLAAFVDDDEWNSSSFVSDYDGVKAVLKSRIKDLDVARTF</sequence>
<proteinExistence type="predicted"/>
<comment type="caution">
    <text evidence="2">The sequence shown here is derived from an EMBL/GenBank/DDBJ whole genome shotgun (WGS) entry which is preliminary data.</text>
</comment>
<organism evidence="2 3">
    <name type="scientific">Paractinoplanes pyxinae</name>
    <dbReference type="NCBI Taxonomy" id="2997416"/>
    <lineage>
        <taxon>Bacteria</taxon>
        <taxon>Bacillati</taxon>
        <taxon>Actinomycetota</taxon>
        <taxon>Actinomycetes</taxon>
        <taxon>Micromonosporales</taxon>
        <taxon>Micromonosporaceae</taxon>
        <taxon>Paractinoplanes</taxon>
    </lineage>
</organism>
<gene>
    <name evidence="2" type="ORF">OWR29_15725</name>
</gene>
<dbReference type="Proteomes" id="UP001151002">
    <property type="component" value="Unassembled WGS sequence"/>
</dbReference>
<protein>
    <submittedName>
        <fullName evidence="2">Uncharacterized protein</fullName>
    </submittedName>
</protein>
<keyword evidence="1" id="KW-0472">Membrane</keyword>
<reference evidence="2" key="1">
    <citation type="submission" date="2022-11" db="EMBL/GenBank/DDBJ databases">
        <authorList>
            <person name="Somphong A."/>
            <person name="Phongsopitanun W."/>
        </authorList>
    </citation>
    <scope>NUCLEOTIDE SEQUENCE</scope>
    <source>
        <strain evidence="2">Pm04-4</strain>
    </source>
</reference>
<evidence type="ECO:0000256" key="1">
    <source>
        <dbReference type="SAM" id="Phobius"/>
    </source>
</evidence>
<feature type="transmembrane region" description="Helical" evidence="1">
    <location>
        <begin position="36"/>
        <end position="57"/>
    </location>
</feature>
<keyword evidence="1" id="KW-1133">Transmembrane helix</keyword>
<evidence type="ECO:0000313" key="3">
    <source>
        <dbReference type="Proteomes" id="UP001151002"/>
    </source>
</evidence>
<dbReference type="EMBL" id="JAPNTZ010000005">
    <property type="protein sequence ID" value="MCY1139448.1"/>
    <property type="molecule type" value="Genomic_DNA"/>
</dbReference>
<accession>A0ABT4AYY2</accession>
<name>A0ABT4AYY2_9ACTN</name>
<evidence type="ECO:0000313" key="2">
    <source>
        <dbReference type="EMBL" id="MCY1139448.1"/>
    </source>
</evidence>